<evidence type="ECO:0000256" key="6">
    <source>
        <dbReference type="SAM" id="Phobius"/>
    </source>
</evidence>
<dbReference type="GO" id="GO:0016020">
    <property type="term" value="C:membrane"/>
    <property type="evidence" value="ECO:0007669"/>
    <property type="project" value="InterPro"/>
</dbReference>
<keyword evidence="1 6" id="KW-0812">Transmembrane</keyword>
<dbReference type="Proteomes" id="UP001143480">
    <property type="component" value="Unassembled WGS sequence"/>
</dbReference>
<protein>
    <recommendedName>
        <fullName evidence="11">Methyl-accepting chemotaxis protein</fullName>
    </recommendedName>
</protein>
<evidence type="ECO:0008006" key="11">
    <source>
        <dbReference type="Google" id="ProtNLM"/>
    </source>
</evidence>
<reference evidence="9" key="1">
    <citation type="journal article" date="2014" name="Int. J. Syst. Evol. Microbiol.">
        <title>Complete genome sequence of Corynebacterium casei LMG S-19264T (=DSM 44701T), isolated from a smear-ripened cheese.</title>
        <authorList>
            <consortium name="US DOE Joint Genome Institute (JGI-PGF)"/>
            <person name="Walter F."/>
            <person name="Albersmeier A."/>
            <person name="Kalinowski J."/>
            <person name="Ruckert C."/>
        </authorList>
    </citation>
    <scope>NUCLEOTIDE SEQUENCE</scope>
    <source>
        <strain evidence="9">VKM Ac-1321</strain>
    </source>
</reference>
<feature type="transmembrane region" description="Helical" evidence="6">
    <location>
        <begin position="196"/>
        <end position="217"/>
    </location>
</feature>
<evidence type="ECO:0000313" key="10">
    <source>
        <dbReference type="Proteomes" id="UP001143480"/>
    </source>
</evidence>
<dbReference type="Pfam" id="PF00015">
    <property type="entry name" value="MCPsignal"/>
    <property type="match status" value="1"/>
</dbReference>
<dbReference type="InterPro" id="IPR024478">
    <property type="entry name" value="HlyB_4HB_MCP"/>
</dbReference>
<dbReference type="Gene3D" id="1.10.287.950">
    <property type="entry name" value="Methyl-accepting chemotaxis protein"/>
    <property type="match status" value="1"/>
</dbReference>
<organism evidence="9 10">
    <name type="scientific">Dactylosporangium matsuzakiense</name>
    <dbReference type="NCBI Taxonomy" id="53360"/>
    <lineage>
        <taxon>Bacteria</taxon>
        <taxon>Bacillati</taxon>
        <taxon>Actinomycetota</taxon>
        <taxon>Actinomycetes</taxon>
        <taxon>Micromonosporales</taxon>
        <taxon>Micromonosporaceae</taxon>
        <taxon>Dactylosporangium</taxon>
    </lineage>
</organism>
<dbReference type="InterPro" id="IPR009875">
    <property type="entry name" value="PilZ_domain"/>
</dbReference>
<dbReference type="SUPFAM" id="SSF58104">
    <property type="entry name" value="Methyl-accepting chemotaxis protein (MCP) signaling domain"/>
    <property type="match status" value="1"/>
</dbReference>
<gene>
    <name evidence="9" type="ORF">GCM10017581_039970</name>
</gene>
<comment type="similarity">
    <text evidence="4">Belongs to the methyl-accepting chemotaxis (MCP) protein family.</text>
</comment>
<dbReference type="PANTHER" id="PTHR32089">
    <property type="entry name" value="METHYL-ACCEPTING CHEMOTAXIS PROTEIN MCPB"/>
    <property type="match status" value="1"/>
</dbReference>
<dbReference type="Gene3D" id="2.40.10.220">
    <property type="entry name" value="predicted glycosyltransferase like domains"/>
    <property type="match status" value="1"/>
</dbReference>
<dbReference type="InterPro" id="IPR003660">
    <property type="entry name" value="HAMP_dom"/>
</dbReference>
<dbReference type="AlphaFoldDB" id="A0A9W6KLC1"/>
<comment type="caution">
    <text evidence="9">The sequence shown here is derived from an EMBL/GenBank/DDBJ whole genome shotgun (WGS) entry which is preliminary data.</text>
</comment>
<evidence type="ECO:0000256" key="3">
    <source>
        <dbReference type="ARBA" id="ARBA00023224"/>
    </source>
</evidence>
<dbReference type="Pfam" id="PF07238">
    <property type="entry name" value="PilZ"/>
    <property type="match status" value="1"/>
</dbReference>
<evidence type="ECO:0000259" key="8">
    <source>
        <dbReference type="PROSITE" id="PS50885"/>
    </source>
</evidence>
<proteinExistence type="inferred from homology"/>
<dbReference type="PANTHER" id="PTHR32089:SF112">
    <property type="entry name" value="LYSOZYME-LIKE PROTEIN-RELATED"/>
    <property type="match status" value="1"/>
</dbReference>
<feature type="transmembrane region" description="Helical" evidence="6">
    <location>
        <begin position="16"/>
        <end position="38"/>
    </location>
</feature>
<evidence type="ECO:0000259" key="7">
    <source>
        <dbReference type="PROSITE" id="PS50111"/>
    </source>
</evidence>
<keyword evidence="10" id="KW-1185">Reference proteome</keyword>
<feature type="domain" description="Methyl-accepting transducer" evidence="7">
    <location>
        <begin position="303"/>
        <end position="507"/>
    </location>
</feature>
<dbReference type="Pfam" id="PF12729">
    <property type="entry name" value="4HB_MCP_1"/>
    <property type="match status" value="1"/>
</dbReference>
<feature type="domain" description="HAMP" evidence="8">
    <location>
        <begin position="217"/>
        <end position="268"/>
    </location>
</feature>
<dbReference type="Gene3D" id="6.10.340.10">
    <property type="match status" value="1"/>
</dbReference>
<dbReference type="SMART" id="SM00283">
    <property type="entry name" value="MA"/>
    <property type="match status" value="1"/>
</dbReference>
<evidence type="ECO:0000256" key="5">
    <source>
        <dbReference type="PROSITE-ProRule" id="PRU00284"/>
    </source>
</evidence>
<reference evidence="9" key="2">
    <citation type="submission" date="2023-01" db="EMBL/GenBank/DDBJ databases">
        <authorList>
            <person name="Sun Q."/>
            <person name="Evtushenko L."/>
        </authorList>
    </citation>
    <scope>NUCLEOTIDE SEQUENCE</scope>
    <source>
        <strain evidence="9">VKM Ac-1321</strain>
    </source>
</reference>
<evidence type="ECO:0000313" key="9">
    <source>
        <dbReference type="EMBL" id="GLL02255.1"/>
    </source>
</evidence>
<keyword evidence="6" id="KW-0472">Membrane</keyword>
<keyword evidence="3 5" id="KW-0807">Transducer</keyword>
<dbReference type="EMBL" id="BSFP01000022">
    <property type="protein sequence ID" value="GLL02255.1"/>
    <property type="molecule type" value="Genomic_DNA"/>
</dbReference>
<sequence>MAVAKRSRGRSLRARVYLVVGVCAVPAVLGSAIALVGLRQTHQNVLDLHSQSVRPLAALGDLRDMEGDTRVEVWQYLAAAAEDRAAMRTEIAETDGTADDDVAAYLRTHDGSKDDRDQLMHDFAGLLHDWRTIRDRQVLAAADAGRTADAYAAANGALAEANEAMADPLDKLFESEVAAAEARVAQSDRDFTRVRYAVPAIILVGLALAVAAALLLLRNVIGSARRISDLLAASDRTRRIGTNRDTSEIGDLGRQLDSMLDALHEQEDTLQRERAAKEAQLMRNTVQQRLAEQSTRRRAGDIVEQTGGAVLTELQGVLDRAGTVLEGANAIEREAASADEETRTVVARAATADTVVGAVNTSLGQVDGIAALIAAIAGQTNLLALNATIEAARAGPAGRGFSVVAGEVKALAAKTKDSTDQIATTVEALGADATAMASVIADMSAGVVRIGDATAQLTDVSARQREAVHQLVDGVREAVGRIEALSQVTERLERRQHDRVSVEERMTVRSGASEHAVNMLDLSASGVRASTVPAWQPRPGDDLELTMQLGGRPVTVRGRVVRMIDGAEGPEAGIAFDGVGAAARDSIEAFLHDLLDAGTPAHATGPGAGH</sequence>
<dbReference type="SUPFAM" id="SSF141371">
    <property type="entry name" value="PilZ domain-like"/>
    <property type="match status" value="1"/>
</dbReference>
<accession>A0A9W6KLC1</accession>
<evidence type="ECO:0000256" key="2">
    <source>
        <dbReference type="ARBA" id="ARBA00022989"/>
    </source>
</evidence>
<dbReference type="PROSITE" id="PS50885">
    <property type="entry name" value="HAMP"/>
    <property type="match status" value="1"/>
</dbReference>
<evidence type="ECO:0000256" key="1">
    <source>
        <dbReference type="ARBA" id="ARBA00022692"/>
    </source>
</evidence>
<dbReference type="InterPro" id="IPR004089">
    <property type="entry name" value="MCPsignal_dom"/>
</dbReference>
<dbReference type="GO" id="GO:0035438">
    <property type="term" value="F:cyclic-di-GMP binding"/>
    <property type="evidence" value="ECO:0007669"/>
    <property type="project" value="InterPro"/>
</dbReference>
<dbReference type="PROSITE" id="PS50111">
    <property type="entry name" value="CHEMOTAXIS_TRANSDUC_2"/>
    <property type="match status" value="1"/>
</dbReference>
<keyword evidence="2 6" id="KW-1133">Transmembrane helix</keyword>
<name>A0A9W6KLC1_9ACTN</name>
<evidence type="ECO:0000256" key="4">
    <source>
        <dbReference type="ARBA" id="ARBA00029447"/>
    </source>
</evidence>
<dbReference type="GO" id="GO:0007165">
    <property type="term" value="P:signal transduction"/>
    <property type="evidence" value="ECO:0007669"/>
    <property type="project" value="UniProtKB-KW"/>
</dbReference>